<comment type="subunit">
    <text evidence="10">The complex is composed of six subunits: RnfA, RnfB, RnfC, RnfD, RnfE and RnfG.</text>
</comment>
<dbReference type="InterPro" id="IPR004338">
    <property type="entry name" value="NqrB/RnfD"/>
</dbReference>
<feature type="transmembrane region" description="Helical" evidence="10">
    <location>
        <begin position="212"/>
        <end position="230"/>
    </location>
</feature>
<dbReference type="PANTHER" id="PTHR30578">
    <property type="entry name" value="ELECTRON TRANSPORT COMPLEX PROTEIN RNFD"/>
    <property type="match status" value="1"/>
</dbReference>
<keyword evidence="12" id="KW-1185">Reference proteome</keyword>
<dbReference type="InterPro" id="IPR011303">
    <property type="entry name" value="RnfD_bac"/>
</dbReference>
<keyword evidence="2 10" id="KW-0597">Phosphoprotein</keyword>
<evidence type="ECO:0000256" key="8">
    <source>
        <dbReference type="ARBA" id="ARBA00022989"/>
    </source>
</evidence>
<dbReference type="EC" id="7.-.-.-" evidence="10"/>
<sequence length="350" mass="37728">MRQFPTATAPHLPAGRSVRQVMALVLLALLPGAAAHVWFFGPGLVIQMTLAVAFALAFEAAMLRLRDRPLRPFLGDLSAPLTAVLFALCLPPLAPWWIAAIGMFAAIVFAKHLYGGLGYNLFNPAMVGYAVVLVCFPREMTQWPPPAGLDVAVPGFADSLAAILTGTLPAPWQWDAISRATPLDTLRSLAAQGEMIPDIRDNPVFGTLGGRGWEWIATCYLLGGLFLLWTRVIDWRVPVATLGGVIALTLPFWLADPDVHPFPLQHVFSGALMLAAFFIATDPVSGCTTPRGRLIFGLAVGVLTLVIRRWGGYPDGVAFAVLLMNCAAPWIDLHTRPRIYGESRGRSGAA</sequence>
<evidence type="ECO:0000256" key="4">
    <source>
        <dbReference type="ARBA" id="ARBA00022643"/>
    </source>
</evidence>
<feature type="transmembrane region" description="Helical" evidence="10">
    <location>
        <begin position="261"/>
        <end position="280"/>
    </location>
</feature>
<dbReference type="RefSeq" id="WP_183948300.1">
    <property type="nucleotide sequence ID" value="NZ_JACHHX010000009.1"/>
</dbReference>
<keyword evidence="7 10" id="KW-0249">Electron transport</keyword>
<feature type="transmembrane region" description="Helical" evidence="10">
    <location>
        <begin position="45"/>
        <end position="65"/>
    </location>
</feature>
<feature type="transmembrane region" description="Helical" evidence="10">
    <location>
        <begin position="77"/>
        <end position="110"/>
    </location>
</feature>
<dbReference type="GO" id="GO:0055085">
    <property type="term" value="P:transmembrane transport"/>
    <property type="evidence" value="ECO:0007669"/>
    <property type="project" value="InterPro"/>
</dbReference>
<keyword evidence="6 10" id="KW-1278">Translocase</keyword>
<dbReference type="EMBL" id="JACHHX010000009">
    <property type="protein sequence ID" value="MBB5015619.1"/>
    <property type="molecule type" value="Genomic_DNA"/>
</dbReference>
<accession>A0A7W8DEQ2</accession>
<feature type="modified residue" description="FMN phosphoryl threonine" evidence="10">
    <location>
        <position position="181"/>
    </location>
</feature>
<evidence type="ECO:0000256" key="2">
    <source>
        <dbReference type="ARBA" id="ARBA00022553"/>
    </source>
</evidence>
<keyword evidence="10" id="KW-0997">Cell inner membrane</keyword>
<proteinExistence type="inferred from homology"/>
<evidence type="ECO:0000256" key="1">
    <source>
        <dbReference type="ARBA" id="ARBA00022448"/>
    </source>
</evidence>
<gene>
    <name evidence="10" type="primary">rnfD</name>
    <name evidence="11" type="ORF">HNQ58_001523</name>
</gene>
<comment type="similarity">
    <text evidence="10">Belongs to the NqrB/RnfD family.</text>
</comment>
<keyword evidence="4 10" id="KW-0288">FMN</keyword>
<protein>
    <recommendedName>
        <fullName evidence="10">Ion-translocating oxidoreductase complex subunit D</fullName>
        <ecNumber evidence="10">7.-.-.-</ecNumber>
    </recommendedName>
    <alternativeName>
        <fullName evidence="10">Rnf electron transport complex subunit D</fullName>
    </alternativeName>
</protein>
<comment type="function">
    <text evidence="10">Part of a membrane-bound complex that couples electron transfer with translocation of ions across the membrane.</text>
</comment>
<feature type="transmembrane region" description="Helical" evidence="10">
    <location>
        <begin position="237"/>
        <end position="255"/>
    </location>
</feature>
<evidence type="ECO:0000313" key="11">
    <source>
        <dbReference type="EMBL" id="MBB5015619.1"/>
    </source>
</evidence>
<name>A0A7W8DEQ2_9GAMM</name>
<comment type="subcellular location">
    <subcellularLocation>
        <location evidence="10">Cell inner membrane</location>
        <topology evidence="10">Multi-pass membrane protein</topology>
    </subcellularLocation>
</comment>
<keyword evidence="8 10" id="KW-1133">Transmembrane helix</keyword>
<evidence type="ECO:0000256" key="10">
    <source>
        <dbReference type="HAMAP-Rule" id="MF_00462"/>
    </source>
</evidence>
<dbReference type="AlphaFoldDB" id="A0A7W8DEQ2"/>
<dbReference type="Proteomes" id="UP000519004">
    <property type="component" value="Unassembled WGS sequence"/>
</dbReference>
<keyword evidence="1 10" id="KW-0813">Transport</keyword>
<evidence type="ECO:0000256" key="9">
    <source>
        <dbReference type="ARBA" id="ARBA00023136"/>
    </source>
</evidence>
<dbReference type="NCBIfam" id="TIGR01946">
    <property type="entry name" value="rnfD"/>
    <property type="match status" value="1"/>
</dbReference>
<keyword evidence="10" id="KW-1003">Cell membrane</keyword>
<feature type="transmembrane region" description="Helical" evidence="10">
    <location>
        <begin position="21"/>
        <end position="39"/>
    </location>
</feature>
<evidence type="ECO:0000256" key="3">
    <source>
        <dbReference type="ARBA" id="ARBA00022630"/>
    </source>
</evidence>
<evidence type="ECO:0000256" key="7">
    <source>
        <dbReference type="ARBA" id="ARBA00022982"/>
    </source>
</evidence>
<dbReference type="GO" id="GO:0022900">
    <property type="term" value="P:electron transport chain"/>
    <property type="evidence" value="ECO:0007669"/>
    <property type="project" value="UniProtKB-UniRule"/>
</dbReference>
<keyword evidence="3 10" id="KW-0285">Flavoprotein</keyword>
<dbReference type="GO" id="GO:0005886">
    <property type="term" value="C:plasma membrane"/>
    <property type="evidence" value="ECO:0007669"/>
    <property type="project" value="UniProtKB-SubCell"/>
</dbReference>
<feature type="transmembrane region" description="Helical" evidence="10">
    <location>
        <begin position="292"/>
        <end position="310"/>
    </location>
</feature>
<evidence type="ECO:0000256" key="6">
    <source>
        <dbReference type="ARBA" id="ARBA00022967"/>
    </source>
</evidence>
<evidence type="ECO:0000313" key="12">
    <source>
        <dbReference type="Proteomes" id="UP000519004"/>
    </source>
</evidence>
<evidence type="ECO:0000256" key="5">
    <source>
        <dbReference type="ARBA" id="ARBA00022692"/>
    </source>
</evidence>
<comment type="caution">
    <text evidence="11">The sequence shown here is derived from an EMBL/GenBank/DDBJ whole genome shotgun (WGS) entry which is preliminary data.</text>
</comment>
<dbReference type="PANTHER" id="PTHR30578:SF0">
    <property type="entry name" value="ION-TRANSLOCATING OXIDOREDUCTASE COMPLEX SUBUNIT D"/>
    <property type="match status" value="1"/>
</dbReference>
<organism evidence="11 12">
    <name type="scientific">Rehaibacterium terrae</name>
    <dbReference type="NCBI Taxonomy" id="1341696"/>
    <lineage>
        <taxon>Bacteria</taxon>
        <taxon>Pseudomonadati</taxon>
        <taxon>Pseudomonadota</taxon>
        <taxon>Gammaproteobacteria</taxon>
        <taxon>Lysobacterales</taxon>
        <taxon>Lysobacteraceae</taxon>
        <taxon>Rehaibacterium</taxon>
    </lineage>
</organism>
<dbReference type="HAMAP" id="MF_00462">
    <property type="entry name" value="RsxD_RnfD"/>
    <property type="match status" value="1"/>
</dbReference>
<comment type="cofactor">
    <cofactor evidence="10">
        <name>FMN</name>
        <dbReference type="ChEBI" id="CHEBI:58210"/>
    </cofactor>
</comment>
<keyword evidence="9 10" id="KW-0472">Membrane</keyword>
<feature type="transmembrane region" description="Helical" evidence="10">
    <location>
        <begin position="116"/>
        <end position="136"/>
    </location>
</feature>
<dbReference type="Pfam" id="PF03116">
    <property type="entry name" value="NQR2_RnfD_RnfE"/>
    <property type="match status" value="1"/>
</dbReference>
<keyword evidence="5 10" id="KW-0812">Transmembrane</keyword>
<feature type="transmembrane region" description="Helical" evidence="10">
    <location>
        <begin position="148"/>
        <end position="168"/>
    </location>
</feature>
<reference evidence="11 12" key="1">
    <citation type="submission" date="2020-08" db="EMBL/GenBank/DDBJ databases">
        <title>Genomic Encyclopedia of Type Strains, Phase IV (KMG-IV): sequencing the most valuable type-strain genomes for metagenomic binning, comparative biology and taxonomic classification.</title>
        <authorList>
            <person name="Goeker M."/>
        </authorList>
    </citation>
    <scope>NUCLEOTIDE SEQUENCE [LARGE SCALE GENOMIC DNA]</scope>
    <source>
        <strain evidence="11 12">DSM 25897</strain>
    </source>
</reference>